<dbReference type="Gene3D" id="3.30.750.24">
    <property type="entry name" value="STAS domain"/>
    <property type="match status" value="1"/>
</dbReference>
<protein>
    <recommendedName>
        <fullName evidence="1">STAS domain-containing protein</fullName>
    </recommendedName>
</protein>
<gene>
    <name evidence="2" type="ORF">FHR80_004453</name>
</gene>
<dbReference type="Pfam" id="PF01740">
    <property type="entry name" value="STAS"/>
    <property type="match status" value="1"/>
</dbReference>
<dbReference type="RefSeq" id="WP_183298217.1">
    <property type="nucleotide sequence ID" value="NZ_JACHVX010000011.1"/>
</dbReference>
<evidence type="ECO:0000313" key="2">
    <source>
        <dbReference type="EMBL" id="MBB2925506.1"/>
    </source>
</evidence>
<organism evidence="2 3">
    <name type="scientific">Cellulomonas cellasea</name>
    <dbReference type="NCBI Taxonomy" id="43670"/>
    <lineage>
        <taxon>Bacteria</taxon>
        <taxon>Bacillati</taxon>
        <taxon>Actinomycetota</taxon>
        <taxon>Actinomycetes</taxon>
        <taxon>Micrococcales</taxon>
        <taxon>Cellulomonadaceae</taxon>
        <taxon>Cellulomonas</taxon>
    </lineage>
</organism>
<evidence type="ECO:0000313" key="3">
    <source>
        <dbReference type="Proteomes" id="UP000518206"/>
    </source>
</evidence>
<dbReference type="CDD" id="cd07043">
    <property type="entry name" value="STAS_anti-anti-sigma_factors"/>
    <property type="match status" value="1"/>
</dbReference>
<reference evidence="2 3" key="2">
    <citation type="submission" date="2020-08" db="EMBL/GenBank/DDBJ databases">
        <authorList>
            <person name="Partida-Martinez L."/>
            <person name="Huntemann M."/>
            <person name="Clum A."/>
            <person name="Wang J."/>
            <person name="Palaniappan K."/>
            <person name="Ritter S."/>
            <person name="Chen I.-M."/>
            <person name="Stamatis D."/>
            <person name="Reddy T."/>
            <person name="O'Malley R."/>
            <person name="Daum C."/>
            <person name="Shapiro N."/>
            <person name="Ivanova N."/>
            <person name="Kyrpides N."/>
            <person name="Woyke T."/>
        </authorList>
    </citation>
    <scope>NUCLEOTIDE SEQUENCE [LARGE SCALE GENOMIC DNA]</scope>
    <source>
        <strain evidence="2 3">RAS26</strain>
    </source>
</reference>
<name>A0A7W4UJV7_9CELL</name>
<dbReference type="EMBL" id="JACHVX010000011">
    <property type="protein sequence ID" value="MBB2925506.1"/>
    <property type="molecule type" value="Genomic_DNA"/>
</dbReference>
<proteinExistence type="predicted"/>
<accession>A0A7W4UJV7</accession>
<sequence>MLASMVRTVSRGRIGAVASTREAAHTMTTDEPDLDGVRPIGAVDVVASVGALLITMRGEIDAELAGDLDAVERTVHEHGLPVMVDATAVTFMDSTGARFLSRCYTRGALTVAASAPVRFLLTVLALDEVLTDPPPSG</sequence>
<dbReference type="InterPro" id="IPR002645">
    <property type="entry name" value="STAS_dom"/>
</dbReference>
<dbReference type="Proteomes" id="UP000518206">
    <property type="component" value="Unassembled WGS sequence"/>
</dbReference>
<dbReference type="PROSITE" id="PS50801">
    <property type="entry name" value="STAS"/>
    <property type="match status" value="1"/>
</dbReference>
<comment type="caution">
    <text evidence="2">The sequence shown here is derived from an EMBL/GenBank/DDBJ whole genome shotgun (WGS) entry which is preliminary data.</text>
</comment>
<dbReference type="AlphaFoldDB" id="A0A7W4UJV7"/>
<dbReference type="InterPro" id="IPR036513">
    <property type="entry name" value="STAS_dom_sf"/>
</dbReference>
<evidence type="ECO:0000259" key="1">
    <source>
        <dbReference type="PROSITE" id="PS50801"/>
    </source>
</evidence>
<reference evidence="2 3" key="1">
    <citation type="submission" date="2020-08" db="EMBL/GenBank/DDBJ databases">
        <title>The Agave Microbiome: Exploring the role of microbial communities in plant adaptations to desert environments.</title>
        <authorList>
            <person name="Partida-Martinez L.P."/>
        </authorList>
    </citation>
    <scope>NUCLEOTIDE SEQUENCE [LARGE SCALE GENOMIC DNA]</scope>
    <source>
        <strain evidence="2 3">RAS26</strain>
    </source>
</reference>
<dbReference type="SUPFAM" id="SSF52091">
    <property type="entry name" value="SpoIIaa-like"/>
    <property type="match status" value="1"/>
</dbReference>
<feature type="domain" description="STAS" evidence="1">
    <location>
        <begin position="50"/>
        <end position="100"/>
    </location>
</feature>